<dbReference type="Proteomes" id="UP000823388">
    <property type="component" value="Chromosome 8N"/>
</dbReference>
<dbReference type="AlphaFoldDB" id="A0A8T0PC63"/>
<evidence type="ECO:0000313" key="2">
    <source>
        <dbReference type="EMBL" id="KAG2556134.1"/>
    </source>
</evidence>
<feature type="compositionally biased region" description="Low complexity" evidence="1">
    <location>
        <begin position="113"/>
        <end position="124"/>
    </location>
</feature>
<name>A0A8T0PC63_PANVG</name>
<feature type="region of interest" description="Disordered" evidence="1">
    <location>
        <begin position="81"/>
        <end position="131"/>
    </location>
</feature>
<keyword evidence="3" id="KW-1185">Reference proteome</keyword>
<sequence length="131" mass="14593">MQRMETIMRIQDTTDILKKSRAKVTDAIREDSGSLYQPGDGEDVEQGEFDKDLEPEVTMSSARVTGTKRVMAVALQKQDQPARITRQRTRELVSAREDTTDPQDGFSEDGLMAANANTQANNQNELSTEGK</sequence>
<comment type="caution">
    <text evidence="2">The sequence shown here is derived from an EMBL/GenBank/DDBJ whole genome shotgun (WGS) entry which is preliminary data.</text>
</comment>
<organism evidence="2 3">
    <name type="scientific">Panicum virgatum</name>
    <name type="common">Blackwell switchgrass</name>
    <dbReference type="NCBI Taxonomy" id="38727"/>
    <lineage>
        <taxon>Eukaryota</taxon>
        <taxon>Viridiplantae</taxon>
        <taxon>Streptophyta</taxon>
        <taxon>Embryophyta</taxon>
        <taxon>Tracheophyta</taxon>
        <taxon>Spermatophyta</taxon>
        <taxon>Magnoliopsida</taxon>
        <taxon>Liliopsida</taxon>
        <taxon>Poales</taxon>
        <taxon>Poaceae</taxon>
        <taxon>PACMAD clade</taxon>
        <taxon>Panicoideae</taxon>
        <taxon>Panicodae</taxon>
        <taxon>Paniceae</taxon>
        <taxon>Panicinae</taxon>
        <taxon>Panicum</taxon>
        <taxon>Panicum sect. Hiantes</taxon>
    </lineage>
</organism>
<accession>A0A8T0PC63</accession>
<reference evidence="2" key="1">
    <citation type="submission" date="2020-05" db="EMBL/GenBank/DDBJ databases">
        <title>WGS assembly of Panicum virgatum.</title>
        <authorList>
            <person name="Lovell J.T."/>
            <person name="Jenkins J."/>
            <person name="Shu S."/>
            <person name="Juenger T.E."/>
            <person name="Schmutz J."/>
        </authorList>
    </citation>
    <scope>NUCLEOTIDE SEQUENCE</scope>
    <source>
        <strain evidence="2">AP13</strain>
    </source>
</reference>
<feature type="compositionally biased region" description="Basic and acidic residues" evidence="1">
    <location>
        <begin position="88"/>
        <end position="99"/>
    </location>
</feature>
<protein>
    <submittedName>
        <fullName evidence="2">Uncharacterized protein</fullName>
    </submittedName>
</protein>
<proteinExistence type="predicted"/>
<evidence type="ECO:0000256" key="1">
    <source>
        <dbReference type="SAM" id="MobiDB-lite"/>
    </source>
</evidence>
<gene>
    <name evidence="2" type="ORF">PVAP13_8NG084901</name>
</gene>
<dbReference type="EMBL" id="CM029052">
    <property type="protein sequence ID" value="KAG2556134.1"/>
    <property type="molecule type" value="Genomic_DNA"/>
</dbReference>
<evidence type="ECO:0000313" key="3">
    <source>
        <dbReference type="Proteomes" id="UP000823388"/>
    </source>
</evidence>